<comment type="caution">
    <text evidence="1">The sequence shown here is derived from an EMBL/GenBank/DDBJ whole genome shotgun (WGS) entry which is preliminary data.</text>
</comment>
<name>A0AAN9I6H0_CROPI</name>
<evidence type="ECO:0000313" key="2">
    <source>
        <dbReference type="Proteomes" id="UP001372338"/>
    </source>
</evidence>
<sequence length="71" mass="7566">MITQHCERSSSLNIIVHCGVVGVGERSGTSRSGVGNGGSGCRCGGWLLDDVKLQKEQSDSSWMWKKEPSGV</sequence>
<protein>
    <submittedName>
        <fullName evidence="1">Uncharacterized protein</fullName>
    </submittedName>
</protein>
<dbReference type="EMBL" id="JAYWIO010000005">
    <property type="protein sequence ID" value="KAK7261986.1"/>
    <property type="molecule type" value="Genomic_DNA"/>
</dbReference>
<proteinExistence type="predicted"/>
<dbReference type="Proteomes" id="UP001372338">
    <property type="component" value="Unassembled WGS sequence"/>
</dbReference>
<reference evidence="1 2" key="1">
    <citation type="submission" date="2024-01" db="EMBL/GenBank/DDBJ databases">
        <title>The genomes of 5 underutilized Papilionoideae crops provide insights into root nodulation and disease resistanc.</title>
        <authorList>
            <person name="Yuan L."/>
        </authorList>
    </citation>
    <scope>NUCLEOTIDE SEQUENCE [LARGE SCALE GENOMIC DNA]</scope>
    <source>
        <strain evidence="1">ZHUSHIDOU_FW_LH</strain>
        <tissue evidence="1">Leaf</tissue>
    </source>
</reference>
<keyword evidence="2" id="KW-1185">Reference proteome</keyword>
<dbReference type="AlphaFoldDB" id="A0AAN9I6H0"/>
<evidence type="ECO:0000313" key="1">
    <source>
        <dbReference type="EMBL" id="KAK7261986.1"/>
    </source>
</evidence>
<accession>A0AAN9I6H0</accession>
<gene>
    <name evidence="1" type="ORF">RIF29_28313</name>
</gene>
<organism evidence="1 2">
    <name type="scientific">Crotalaria pallida</name>
    <name type="common">Smooth rattlebox</name>
    <name type="synonym">Crotalaria striata</name>
    <dbReference type="NCBI Taxonomy" id="3830"/>
    <lineage>
        <taxon>Eukaryota</taxon>
        <taxon>Viridiplantae</taxon>
        <taxon>Streptophyta</taxon>
        <taxon>Embryophyta</taxon>
        <taxon>Tracheophyta</taxon>
        <taxon>Spermatophyta</taxon>
        <taxon>Magnoliopsida</taxon>
        <taxon>eudicotyledons</taxon>
        <taxon>Gunneridae</taxon>
        <taxon>Pentapetalae</taxon>
        <taxon>rosids</taxon>
        <taxon>fabids</taxon>
        <taxon>Fabales</taxon>
        <taxon>Fabaceae</taxon>
        <taxon>Papilionoideae</taxon>
        <taxon>50 kb inversion clade</taxon>
        <taxon>genistoids sensu lato</taxon>
        <taxon>core genistoids</taxon>
        <taxon>Crotalarieae</taxon>
        <taxon>Crotalaria</taxon>
    </lineage>
</organism>